<evidence type="ECO:0000313" key="5">
    <source>
        <dbReference type="Proteomes" id="UP000654075"/>
    </source>
</evidence>
<evidence type="ECO:0000259" key="3">
    <source>
        <dbReference type="Pfam" id="PF07970"/>
    </source>
</evidence>
<dbReference type="AlphaFoldDB" id="A0A813EJN8"/>
<dbReference type="GO" id="GO:0005783">
    <property type="term" value="C:endoplasmic reticulum"/>
    <property type="evidence" value="ECO:0007669"/>
    <property type="project" value="TreeGrafter"/>
</dbReference>
<keyword evidence="2" id="KW-0812">Transmembrane</keyword>
<dbReference type="OMA" id="SHAYQIE"/>
<feature type="non-terminal residue" evidence="4">
    <location>
        <position position="1"/>
    </location>
</feature>
<protein>
    <recommendedName>
        <fullName evidence="3">Endoplasmic reticulum vesicle transporter C-terminal domain-containing protein</fullName>
    </recommendedName>
</protein>
<keyword evidence="2" id="KW-0472">Membrane</keyword>
<dbReference type="PANTHER" id="PTHR10984">
    <property type="entry name" value="ENDOPLASMIC RETICULUM-GOLGI INTERMEDIATE COMPARTMENT PROTEIN"/>
    <property type="match status" value="1"/>
</dbReference>
<evidence type="ECO:0000256" key="1">
    <source>
        <dbReference type="ARBA" id="ARBA00005648"/>
    </source>
</evidence>
<sequence>DPPQEGEGCRLQATLHVRKVPSTIHIGVARHFKADLIKSDDTEALTASLDFSHQIDNLSFGPEFPGLVQVLNGRRKSDHKSQLSEHYQYDIHVIPTTYKEDGSDQVVSHQYSVTEYNKPVDNERKNPDAAPSGLWMTYDFTPFEVRVTRTRKSLWHFLTECCAILGGIFAFSGMLDNFAHQILKSSPSSRRAGVLD</sequence>
<dbReference type="InterPro" id="IPR045888">
    <property type="entry name" value="Erv"/>
</dbReference>
<feature type="transmembrane region" description="Helical" evidence="2">
    <location>
        <begin position="154"/>
        <end position="175"/>
    </location>
</feature>
<evidence type="ECO:0000256" key="2">
    <source>
        <dbReference type="SAM" id="Phobius"/>
    </source>
</evidence>
<dbReference type="InterPro" id="IPR012936">
    <property type="entry name" value="Erv_C"/>
</dbReference>
<dbReference type="EMBL" id="CAJNNV010012249">
    <property type="protein sequence ID" value="CAE8600541.1"/>
    <property type="molecule type" value="Genomic_DNA"/>
</dbReference>
<comment type="similarity">
    <text evidence="1">Belongs to the ERGIC family.</text>
</comment>
<keyword evidence="5" id="KW-1185">Reference proteome</keyword>
<evidence type="ECO:0000313" key="4">
    <source>
        <dbReference type="EMBL" id="CAE8600541.1"/>
    </source>
</evidence>
<organism evidence="4 5">
    <name type="scientific">Polarella glacialis</name>
    <name type="common">Dinoflagellate</name>
    <dbReference type="NCBI Taxonomy" id="89957"/>
    <lineage>
        <taxon>Eukaryota</taxon>
        <taxon>Sar</taxon>
        <taxon>Alveolata</taxon>
        <taxon>Dinophyceae</taxon>
        <taxon>Suessiales</taxon>
        <taxon>Suessiaceae</taxon>
        <taxon>Polarella</taxon>
    </lineage>
</organism>
<keyword evidence="2" id="KW-1133">Transmembrane helix</keyword>
<comment type="caution">
    <text evidence="4">The sequence shown here is derived from an EMBL/GenBank/DDBJ whole genome shotgun (WGS) entry which is preliminary data.</text>
</comment>
<dbReference type="GO" id="GO:0030134">
    <property type="term" value="C:COPII-coated ER to Golgi transport vesicle"/>
    <property type="evidence" value="ECO:0007669"/>
    <property type="project" value="TreeGrafter"/>
</dbReference>
<dbReference type="OrthoDB" id="270930at2759"/>
<name>A0A813EJN8_POLGL</name>
<feature type="domain" description="Endoplasmic reticulum vesicle transporter C-terminal" evidence="3">
    <location>
        <begin position="4"/>
        <end position="176"/>
    </location>
</feature>
<proteinExistence type="inferred from homology"/>
<dbReference type="PANTHER" id="PTHR10984:SF25">
    <property type="entry name" value="ENDOPLASMIC RETICULUM-GOLGI INTERMEDIATE COMPARTMENT PROTEIN 3"/>
    <property type="match status" value="1"/>
</dbReference>
<accession>A0A813EJN8</accession>
<gene>
    <name evidence="4" type="ORF">PGLA1383_LOCUS18860</name>
</gene>
<reference evidence="4" key="1">
    <citation type="submission" date="2021-02" db="EMBL/GenBank/DDBJ databases">
        <authorList>
            <person name="Dougan E. K."/>
            <person name="Rhodes N."/>
            <person name="Thang M."/>
            <person name="Chan C."/>
        </authorList>
    </citation>
    <scope>NUCLEOTIDE SEQUENCE</scope>
</reference>
<dbReference type="Pfam" id="PF07970">
    <property type="entry name" value="COPIIcoated_ERV"/>
    <property type="match status" value="1"/>
</dbReference>
<dbReference type="Proteomes" id="UP000654075">
    <property type="component" value="Unassembled WGS sequence"/>
</dbReference>